<organism evidence="3 4">
    <name type="scientific">Thiorhodococcus minor</name>
    <dbReference type="NCBI Taxonomy" id="57489"/>
    <lineage>
        <taxon>Bacteria</taxon>
        <taxon>Pseudomonadati</taxon>
        <taxon>Pseudomonadota</taxon>
        <taxon>Gammaproteobacteria</taxon>
        <taxon>Chromatiales</taxon>
        <taxon>Chromatiaceae</taxon>
        <taxon>Thiorhodococcus</taxon>
    </lineage>
</organism>
<dbReference type="Pfam" id="PF13558">
    <property type="entry name" value="SbcC_Walker_B"/>
    <property type="match status" value="1"/>
</dbReference>
<feature type="coiled-coil region" evidence="1">
    <location>
        <begin position="551"/>
        <end position="592"/>
    </location>
</feature>
<feature type="coiled-coil region" evidence="1">
    <location>
        <begin position="451"/>
        <end position="502"/>
    </location>
</feature>
<sequence>MTDIHDAPLPLRPRWQPLRLGLVDLFYYDDEEIWLRDGNLLLRGNNGTGKSKVLAMTLPFLLDGQLIPSRVEPDGDPGKRMEWNLLLGGQYQERLGYVWMEFGREDNGTPEFCTLGCGMRAVAGRGAPERWFFITPQRVRRDLRLVDGNGRALSRDRLLEALGDRGELHTSSAQYRARVDERLFRLGHHRFEALLNLLIQLRQPQLSKRPDERALSSALTEALPPLDQAVLNDVADAFRNLEEERSTLDGLNEARAAVGEFLRHYRGYCAVAARRRAQDVHQAQSAWERVGAELRETAQALSAAEAARDFEERRQGFLDRKLGQSRIELQTLRDSPEMRDANRLKEAEARAAERRGICQTLKDRLAHLVADINRQEARLAEDRQRCAQESAARMRALSAWLEPARTAGIANAHEAALAPLELPDGGPAPRSGADPAIDRAAEATQAQVQRRTHAIAQARRLIRALQEAEQREGRDRERREEAIKAMEQLDQARARAADALDEEGATLVSALRHALETNRELRQEDPEALLAELQDWCQSLSGENPAQHALLQSYNAARDALRSAKEAVERTRAEAQAAVTALEEERSRIEQGELAEPPIPYTRSPEARQDLAGAPLWQLVDFEDGLSATERAGLEAALESSGLLDAWVIPDGTLWNDTTWDRMLRPSTAVARNLLDVLRIAIDPKDAAASRVEPQTLAGILSCIGWGEQAHSAWVDAEGRWRLGPASGAWGKSEPAYIGHAAREAARRRRLGEIAEALEELQAQIQALDEDIERLDDRLRVLEREWQALPSDRALRAAHQRHDDLRERLARSRDAVEHFTRVLEQSKAASERCRDARDKGALDLDLPADAAGLDTVDAALIQYEKLAAGFWPSLRHHWERLQRARELAEQVAELAERRAEQRDALDRAKAGQREAEEIWHTLKETLGAGVEQLQRRIRETEAHIEDLETQHVENRNKHAAAIAEASRFSERHASLTISLQQKEQERRAAIDVLADFTQIGLLRIATPALDAPERDTPWPVDPAVRLARQMEQSLSNVEHDDIAWRRHQQGLYDRFQPLQQTLSRYNHSAHIEQDGELLLVRVIFQSRPCGPDELAESLDAEVAERKALLDAKERELLEAHLMSDVATHLQQLIGDGERMVERINQELEHRPTSTGMKLRLAWVPLDEASGAAPAGLAEARKRLLRQTVAAWSGEDRSAVGDFLQRRIDEVRQSDDGGTLIQHLAHALDYRRWHRFTVERWQGGRWRPAYGPASGGERALVVTLPLFAAASSHYGGAAPEAPRLVMLDEAFAGIDDDSRAKCLGLMAQFDLDFMLTSEREWGCYAEVPGLAIAQLVRHEGIDAVYLSRWTWDGSQRRPDEPPPMTAPVAEEAALAGQDDDDPQQSLF</sequence>
<dbReference type="SUPFAM" id="SSF52540">
    <property type="entry name" value="P-loop containing nucleoside triphosphate hydrolases"/>
    <property type="match status" value="1"/>
</dbReference>
<evidence type="ECO:0000256" key="1">
    <source>
        <dbReference type="SAM" id="Coils"/>
    </source>
</evidence>
<name>A0A6M0K340_9GAMM</name>
<dbReference type="Proteomes" id="UP000483379">
    <property type="component" value="Unassembled WGS sequence"/>
</dbReference>
<evidence type="ECO:0000313" key="4">
    <source>
        <dbReference type="Proteomes" id="UP000483379"/>
    </source>
</evidence>
<feature type="region of interest" description="Disordered" evidence="2">
    <location>
        <begin position="1351"/>
        <end position="1386"/>
    </location>
</feature>
<dbReference type="EMBL" id="JAAIJQ010000078">
    <property type="protein sequence ID" value="NEV64198.1"/>
    <property type="molecule type" value="Genomic_DNA"/>
</dbReference>
<feature type="coiled-coil region" evidence="1">
    <location>
        <begin position="751"/>
        <end position="815"/>
    </location>
</feature>
<gene>
    <name evidence="3" type="ORF">G3446_20300</name>
</gene>
<dbReference type="InterPro" id="IPR013496">
    <property type="entry name" value="CHP02680"/>
</dbReference>
<reference evidence="3 4" key="1">
    <citation type="submission" date="2020-02" db="EMBL/GenBank/DDBJ databases">
        <title>Genome sequences of Thiorhodococcus mannitoliphagus and Thiorhodococcus minor, purple sulfur photosynthetic bacteria in the gammaproteobacterial family, Chromatiaceae.</title>
        <authorList>
            <person name="Aviles F.A."/>
            <person name="Meyer T.E."/>
            <person name="Kyndt J.A."/>
        </authorList>
    </citation>
    <scope>NUCLEOTIDE SEQUENCE [LARGE SCALE GENOMIC DNA]</scope>
    <source>
        <strain evidence="3 4">DSM 11518</strain>
    </source>
</reference>
<evidence type="ECO:0000313" key="3">
    <source>
        <dbReference type="EMBL" id="NEV64198.1"/>
    </source>
</evidence>
<dbReference type="PANTHER" id="PTHR45615:SF80">
    <property type="entry name" value="GRIP DOMAIN-CONTAINING PROTEIN"/>
    <property type="match status" value="1"/>
</dbReference>
<dbReference type="PANTHER" id="PTHR45615">
    <property type="entry name" value="MYOSIN HEAVY CHAIN, NON-MUSCLE"/>
    <property type="match status" value="1"/>
</dbReference>
<proteinExistence type="predicted"/>
<protein>
    <submittedName>
        <fullName evidence="3">TIGR02680 family protein</fullName>
    </submittedName>
</protein>
<feature type="coiled-coil region" evidence="1">
    <location>
        <begin position="358"/>
        <end position="385"/>
    </location>
</feature>
<feature type="compositionally biased region" description="Acidic residues" evidence="2">
    <location>
        <begin position="1376"/>
        <end position="1386"/>
    </location>
</feature>
<dbReference type="RefSeq" id="WP_164454731.1">
    <property type="nucleotide sequence ID" value="NZ_JAAIJQ010000078.1"/>
</dbReference>
<evidence type="ECO:0000256" key="2">
    <source>
        <dbReference type="SAM" id="MobiDB-lite"/>
    </source>
</evidence>
<accession>A0A6M0K340</accession>
<dbReference type="NCBIfam" id="TIGR02680">
    <property type="entry name" value="TIGR02680 family protein"/>
    <property type="match status" value="1"/>
</dbReference>
<keyword evidence="1" id="KW-0175">Coiled coil</keyword>
<feature type="coiled-coil region" evidence="1">
    <location>
        <begin position="878"/>
        <end position="957"/>
    </location>
</feature>
<dbReference type="InterPro" id="IPR027417">
    <property type="entry name" value="P-loop_NTPase"/>
</dbReference>
<comment type="caution">
    <text evidence="3">The sequence shown here is derived from an EMBL/GenBank/DDBJ whole genome shotgun (WGS) entry which is preliminary data.</text>
</comment>
<keyword evidence="4" id="KW-1185">Reference proteome</keyword>